<dbReference type="AlphaFoldDB" id="A0A9I9EL34"/>
<accession>A0A9I9EL34</accession>
<proteinExistence type="predicted"/>
<evidence type="ECO:0000313" key="1">
    <source>
        <dbReference type="EnsemblPlants" id="MELO3C035269.2.1"/>
    </source>
</evidence>
<protein>
    <submittedName>
        <fullName evidence="1">Uncharacterized protein</fullName>
    </submittedName>
</protein>
<dbReference type="Gramene" id="MELO3C035269.2.1">
    <property type="protein sequence ID" value="MELO3C035269.2.1"/>
    <property type="gene ID" value="MELO3C035269.2"/>
</dbReference>
<reference evidence="1" key="1">
    <citation type="submission" date="2023-03" db="UniProtKB">
        <authorList>
            <consortium name="EnsemblPlants"/>
        </authorList>
    </citation>
    <scope>IDENTIFICATION</scope>
</reference>
<name>A0A9I9EL34_CUCME</name>
<organism evidence="1">
    <name type="scientific">Cucumis melo</name>
    <name type="common">Muskmelon</name>
    <dbReference type="NCBI Taxonomy" id="3656"/>
    <lineage>
        <taxon>Eukaryota</taxon>
        <taxon>Viridiplantae</taxon>
        <taxon>Streptophyta</taxon>
        <taxon>Embryophyta</taxon>
        <taxon>Tracheophyta</taxon>
        <taxon>Spermatophyta</taxon>
        <taxon>Magnoliopsida</taxon>
        <taxon>eudicotyledons</taxon>
        <taxon>Gunneridae</taxon>
        <taxon>Pentapetalae</taxon>
        <taxon>rosids</taxon>
        <taxon>fabids</taxon>
        <taxon>Cucurbitales</taxon>
        <taxon>Cucurbitaceae</taxon>
        <taxon>Benincaseae</taxon>
        <taxon>Cucumis</taxon>
    </lineage>
</organism>
<sequence>MAGFLNWRPKRGRRIISKLLVAKVGVDVFRTVNCRPIELWNCSLFGLGFYDGTLKLDVGLSIWLGLKANTNLMDSDAVVLPFTFCTFICCRRDSLVCNVLCRGVLVILVLVGMPKESICMYKMNLLDALVDTYNSTIVL</sequence>
<dbReference type="EnsemblPlants" id="MELO3C035269.2.1">
    <property type="protein sequence ID" value="MELO3C035269.2.1"/>
    <property type="gene ID" value="MELO3C035269.2"/>
</dbReference>